<dbReference type="Pfam" id="PF00892">
    <property type="entry name" value="EamA"/>
    <property type="match status" value="2"/>
</dbReference>
<evidence type="ECO:0000313" key="10">
    <source>
        <dbReference type="Proteomes" id="UP000182624"/>
    </source>
</evidence>
<reference evidence="10" key="1">
    <citation type="submission" date="2016-10" db="EMBL/GenBank/DDBJ databases">
        <authorList>
            <person name="Varghese N."/>
            <person name="Submissions S."/>
        </authorList>
    </citation>
    <scope>NUCLEOTIDE SEQUENCE [LARGE SCALE GENOMIC DNA]</scope>
    <source>
        <strain evidence="10">P18</strain>
    </source>
</reference>
<evidence type="ECO:0000256" key="4">
    <source>
        <dbReference type="ARBA" id="ARBA00022692"/>
    </source>
</evidence>
<feature type="transmembrane region" description="Helical" evidence="7">
    <location>
        <begin position="115"/>
        <end position="133"/>
    </location>
</feature>
<dbReference type="PANTHER" id="PTHR32322">
    <property type="entry name" value="INNER MEMBRANE TRANSPORTER"/>
    <property type="match status" value="1"/>
</dbReference>
<evidence type="ECO:0000256" key="6">
    <source>
        <dbReference type="ARBA" id="ARBA00023136"/>
    </source>
</evidence>
<keyword evidence="4 7" id="KW-0812">Transmembrane</keyword>
<proteinExistence type="inferred from homology"/>
<gene>
    <name evidence="9" type="ORF">SAMN04487928_12925</name>
</gene>
<dbReference type="PANTHER" id="PTHR32322:SF18">
    <property type="entry name" value="S-ADENOSYLMETHIONINE_S-ADENOSYLHOMOCYSTEINE TRANSPORTER"/>
    <property type="match status" value="1"/>
</dbReference>
<feature type="transmembrane region" description="Helical" evidence="7">
    <location>
        <begin position="145"/>
        <end position="164"/>
    </location>
</feature>
<evidence type="ECO:0000256" key="3">
    <source>
        <dbReference type="ARBA" id="ARBA00022475"/>
    </source>
</evidence>
<dbReference type="GO" id="GO:0005886">
    <property type="term" value="C:plasma membrane"/>
    <property type="evidence" value="ECO:0007669"/>
    <property type="project" value="UniProtKB-SubCell"/>
</dbReference>
<keyword evidence="6 7" id="KW-0472">Membrane</keyword>
<dbReference type="InterPro" id="IPR037185">
    <property type="entry name" value="EmrE-like"/>
</dbReference>
<feature type="transmembrane region" description="Helical" evidence="7">
    <location>
        <begin position="176"/>
        <end position="194"/>
    </location>
</feature>
<keyword evidence="3" id="KW-1003">Cell membrane</keyword>
<evidence type="ECO:0000256" key="1">
    <source>
        <dbReference type="ARBA" id="ARBA00004651"/>
    </source>
</evidence>
<keyword evidence="5 7" id="KW-1133">Transmembrane helix</keyword>
<evidence type="ECO:0000259" key="8">
    <source>
        <dbReference type="Pfam" id="PF00892"/>
    </source>
</evidence>
<dbReference type="InterPro" id="IPR000620">
    <property type="entry name" value="EamA_dom"/>
</dbReference>
<evidence type="ECO:0000256" key="7">
    <source>
        <dbReference type="SAM" id="Phobius"/>
    </source>
</evidence>
<dbReference type="OrthoDB" id="3190463at2"/>
<comment type="subcellular location">
    <subcellularLocation>
        <location evidence="1">Cell membrane</location>
        <topology evidence="1">Multi-pass membrane protein</topology>
    </subcellularLocation>
</comment>
<dbReference type="RefSeq" id="WP_074890810.1">
    <property type="nucleotide sequence ID" value="NZ_FOXO01000029.1"/>
</dbReference>
<feature type="domain" description="EamA" evidence="8">
    <location>
        <begin position="16"/>
        <end position="157"/>
    </location>
</feature>
<evidence type="ECO:0000256" key="2">
    <source>
        <dbReference type="ARBA" id="ARBA00007362"/>
    </source>
</evidence>
<feature type="domain" description="EamA" evidence="8">
    <location>
        <begin position="172"/>
        <end position="308"/>
    </location>
</feature>
<dbReference type="EMBL" id="FOXO01000029">
    <property type="protein sequence ID" value="SFQ28243.1"/>
    <property type="molecule type" value="Genomic_DNA"/>
</dbReference>
<accession>A0A1I5X8B3</accession>
<dbReference type="Proteomes" id="UP000182624">
    <property type="component" value="Unassembled WGS sequence"/>
</dbReference>
<name>A0A1I5X8B3_9FIRM</name>
<feature type="transmembrane region" description="Helical" evidence="7">
    <location>
        <begin position="288"/>
        <end position="309"/>
    </location>
</feature>
<dbReference type="InterPro" id="IPR050638">
    <property type="entry name" value="AA-Vitamin_Transporters"/>
</dbReference>
<dbReference type="SUPFAM" id="SSF103481">
    <property type="entry name" value="Multidrug resistance efflux transporter EmrE"/>
    <property type="match status" value="2"/>
</dbReference>
<dbReference type="AlphaFoldDB" id="A0A1I5X8B3"/>
<sequence>MTENKNSFWTFAPVVVLVAIFCCVLWGSASPAIKIAYELFKIDASDTPSRLVLAGARFMLAGVMTIFFGSILAKKPLIPQKDSLKYIVILSLFQTIGQYYFFFMSLANTSGVRGSIINASGNFLAPLFAIFLFKLEKVSAKKLIGCATGFLGIIMFFGGAGALVSGAPMTLKGEGAMLAAAFFYAISGCSIKIFSKHENPVILSGYQFFLGGAVLFIIGLMLGGSLNFYSTGCYLNLIYMGFISAGAYTLWGVLLKYNPVSKVSVLGFVNPIMGVLLSAFFLGEGQEALSVASIVALLLVSAGIIIVNYERSKKWREEKA</sequence>
<evidence type="ECO:0000313" key="9">
    <source>
        <dbReference type="EMBL" id="SFQ28243.1"/>
    </source>
</evidence>
<organism evidence="9 10">
    <name type="scientific">Butyrivibrio proteoclasticus</name>
    <dbReference type="NCBI Taxonomy" id="43305"/>
    <lineage>
        <taxon>Bacteria</taxon>
        <taxon>Bacillati</taxon>
        <taxon>Bacillota</taxon>
        <taxon>Clostridia</taxon>
        <taxon>Lachnospirales</taxon>
        <taxon>Lachnospiraceae</taxon>
        <taxon>Butyrivibrio</taxon>
    </lineage>
</organism>
<evidence type="ECO:0000256" key="5">
    <source>
        <dbReference type="ARBA" id="ARBA00022989"/>
    </source>
</evidence>
<comment type="similarity">
    <text evidence="2">Belongs to the EamA transporter family.</text>
</comment>
<feature type="transmembrane region" description="Helical" evidence="7">
    <location>
        <begin position="84"/>
        <end position="103"/>
    </location>
</feature>
<feature type="transmembrane region" description="Helical" evidence="7">
    <location>
        <begin position="228"/>
        <end position="251"/>
    </location>
</feature>
<feature type="transmembrane region" description="Helical" evidence="7">
    <location>
        <begin position="263"/>
        <end position="282"/>
    </location>
</feature>
<feature type="transmembrane region" description="Helical" evidence="7">
    <location>
        <begin position="49"/>
        <end position="72"/>
    </location>
</feature>
<keyword evidence="10" id="KW-1185">Reference proteome</keyword>
<protein>
    <submittedName>
        <fullName evidence="9">Permease of the drug/metabolite transporter (DMT) superfamily</fullName>
    </submittedName>
</protein>
<feature type="transmembrane region" description="Helical" evidence="7">
    <location>
        <begin position="201"/>
        <end position="222"/>
    </location>
</feature>
<feature type="transmembrane region" description="Helical" evidence="7">
    <location>
        <begin position="7"/>
        <end position="29"/>
    </location>
</feature>